<dbReference type="Proteomes" id="UP001562065">
    <property type="component" value="Unassembled WGS sequence"/>
</dbReference>
<sequence>MGALEQHLSQSGGIRQGRVVRYVAFATLVGGGVHTLACWVALQLSFFRDYDAFEPFFTLAWIGHGLFLALVLSGVNRRCRDPYLTQPLLWWSTLVLVVSVYQIDQVRLPVMMLFFAILQLGLFRSTRRQYARLSVACVAGYLAGILLAWQWHPERVELAVELIQWFGFALMTAAIVFMAGEIGLLSQRLADRNQELADVVRWTRALAVQDELTGLFNRRYATERLAKLRELADRGGLSLTVAYADLDHFKHINDRSGHQEGDRVLREFAALGSALLDERDFMARFGGEEFLLVFVEHPEHEVWARLERLRSGLAQQVAADGVPVTVSLGMACFQPGDSLDGLLQRADAALYRAKQAGRNRVERAAPALEEAL</sequence>
<keyword evidence="5" id="KW-0548">Nucleotidyltransferase</keyword>
<feature type="transmembrane region" description="Helical" evidence="3">
    <location>
        <begin position="87"/>
        <end position="103"/>
    </location>
</feature>
<feature type="domain" description="GGDEF" evidence="4">
    <location>
        <begin position="237"/>
        <end position="366"/>
    </location>
</feature>
<dbReference type="InterPro" id="IPR000160">
    <property type="entry name" value="GGDEF_dom"/>
</dbReference>
<feature type="transmembrane region" description="Helical" evidence="3">
    <location>
        <begin position="56"/>
        <end position="75"/>
    </location>
</feature>
<keyword evidence="6" id="KW-1185">Reference proteome</keyword>
<protein>
    <recommendedName>
        <fullName evidence="1">diguanylate cyclase</fullName>
        <ecNumber evidence="1">2.7.7.65</ecNumber>
    </recommendedName>
</protein>
<keyword evidence="3" id="KW-1133">Transmembrane helix</keyword>
<dbReference type="PANTHER" id="PTHR45138:SF9">
    <property type="entry name" value="DIGUANYLATE CYCLASE DGCM-RELATED"/>
    <property type="match status" value="1"/>
</dbReference>
<dbReference type="InterPro" id="IPR050469">
    <property type="entry name" value="Diguanylate_Cyclase"/>
</dbReference>
<name>A0ABV4AL44_9GAMM</name>
<dbReference type="RefSeq" id="WP_369455725.1">
    <property type="nucleotide sequence ID" value="NZ_JBGCUO010000001.1"/>
</dbReference>
<dbReference type="GO" id="GO:0052621">
    <property type="term" value="F:diguanylate cyclase activity"/>
    <property type="evidence" value="ECO:0007669"/>
    <property type="project" value="UniProtKB-EC"/>
</dbReference>
<dbReference type="Gene3D" id="3.30.70.270">
    <property type="match status" value="1"/>
</dbReference>
<reference evidence="5 6" key="1">
    <citation type="submission" date="2024-07" db="EMBL/GenBank/DDBJ databases">
        <authorList>
            <person name="Ren Q."/>
        </authorList>
    </citation>
    <scope>NUCLEOTIDE SEQUENCE [LARGE SCALE GENOMIC DNA]</scope>
    <source>
        <strain evidence="5 6">REN37</strain>
    </source>
</reference>
<dbReference type="EC" id="2.7.7.65" evidence="1"/>
<organism evidence="5 6">
    <name type="scientific">Isoalcanivorax beigongshangi</name>
    <dbReference type="NCBI Taxonomy" id="3238810"/>
    <lineage>
        <taxon>Bacteria</taxon>
        <taxon>Pseudomonadati</taxon>
        <taxon>Pseudomonadota</taxon>
        <taxon>Gammaproteobacteria</taxon>
        <taxon>Oceanospirillales</taxon>
        <taxon>Alcanivoracaceae</taxon>
        <taxon>Isoalcanivorax</taxon>
    </lineage>
</organism>
<dbReference type="InterPro" id="IPR043128">
    <property type="entry name" value="Rev_trsase/Diguanyl_cyclase"/>
</dbReference>
<keyword evidence="3" id="KW-0472">Membrane</keyword>
<comment type="caution">
    <text evidence="5">The sequence shown here is derived from an EMBL/GenBank/DDBJ whole genome shotgun (WGS) entry which is preliminary data.</text>
</comment>
<dbReference type="Pfam" id="PF00990">
    <property type="entry name" value="GGDEF"/>
    <property type="match status" value="1"/>
</dbReference>
<feature type="transmembrane region" description="Helical" evidence="3">
    <location>
        <begin position="109"/>
        <end position="126"/>
    </location>
</feature>
<accession>A0ABV4AL44</accession>
<feature type="transmembrane region" description="Helical" evidence="3">
    <location>
        <begin position="133"/>
        <end position="151"/>
    </location>
</feature>
<dbReference type="SUPFAM" id="SSF55073">
    <property type="entry name" value="Nucleotide cyclase"/>
    <property type="match status" value="1"/>
</dbReference>
<evidence type="ECO:0000259" key="4">
    <source>
        <dbReference type="PROSITE" id="PS50887"/>
    </source>
</evidence>
<dbReference type="InterPro" id="IPR029787">
    <property type="entry name" value="Nucleotide_cyclase"/>
</dbReference>
<keyword evidence="5" id="KW-0808">Transferase</keyword>
<gene>
    <name evidence="5" type="ORF">AB5I84_10065</name>
</gene>
<dbReference type="EMBL" id="JBGCUO010000001">
    <property type="protein sequence ID" value="MEY1662491.1"/>
    <property type="molecule type" value="Genomic_DNA"/>
</dbReference>
<dbReference type="NCBIfam" id="TIGR00254">
    <property type="entry name" value="GGDEF"/>
    <property type="match status" value="1"/>
</dbReference>
<evidence type="ECO:0000256" key="3">
    <source>
        <dbReference type="SAM" id="Phobius"/>
    </source>
</evidence>
<feature type="transmembrane region" description="Helical" evidence="3">
    <location>
        <begin position="20"/>
        <end position="44"/>
    </location>
</feature>
<feature type="transmembrane region" description="Helical" evidence="3">
    <location>
        <begin position="163"/>
        <end position="185"/>
    </location>
</feature>
<dbReference type="PROSITE" id="PS50887">
    <property type="entry name" value="GGDEF"/>
    <property type="match status" value="1"/>
</dbReference>
<dbReference type="CDD" id="cd01949">
    <property type="entry name" value="GGDEF"/>
    <property type="match status" value="1"/>
</dbReference>
<dbReference type="PANTHER" id="PTHR45138">
    <property type="entry name" value="REGULATORY COMPONENTS OF SENSORY TRANSDUCTION SYSTEM"/>
    <property type="match status" value="1"/>
</dbReference>
<evidence type="ECO:0000256" key="2">
    <source>
        <dbReference type="ARBA" id="ARBA00034247"/>
    </source>
</evidence>
<keyword evidence="3" id="KW-0812">Transmembrane</keyword>
<evidence type="ECO:0000313" key="6">
    <source>
        <dbReference type="Proteomes" id="UP001562065"/>
    </source>
</evidence>
<dbReference type="SMART" id="SM00267">
    <property type="entry name" value="GGDEF"/>
    <property type="match status" value="1"/>
</dbReference>
<comment type="catalytic activity">
    <reaction evidence="2">
        <text>2 GTP = 3',3'-c-di-GMP + 2 diphosphate</text>
        <dbReference type="Rhea" id="RHEA:24898"/>
        <dbReference type="ChEBI" id="CHEBI:33019"/>
        <dbReference type="ChEBI" id="CHEBI:37565"/>
        <dbReference type="ChEBI" id="CHEBI:58805"/>
        <dbReference type="EC" id="2.7.7.65"/>
    </reaction>
</comment>
<evidence type="ECO:0000256" key="1">
    <source>
        <dbReference type="ARBA" id="ARBA00012528"/>
    </source>
</evidence>
<proteinExistence type="predicted"/>
<evidence type="ECO:0000313" key="5">
    <source>
        <dbReference type="EMBL" id="MEY1662491.1"/>
    </source>
</evidence>